<reference evidence="1 2" key="1">
    <citation type="journal article" date="2016" name="Nat. Commun.">
        <title>Ectomycorrhizal ecology is imprinted in the genome of the dominant symbiotic fungus Cenococcum geophilum.</title>
        <authorList>
            <consortium name="DOE Joint Genome Institute"/>
            <person name="Peter M."/>
            <person name="Kohler A."/>
            <person name="Ohm R.A."/>
            <person name="Kuo A."/>
            <person name="Krutzmann J."/>
            <person name="Morin E."/>
            <person name="Arend M."/>
            <person name="Barry K.W."/>
            <person name="Binder M."/>
            <person name="Choi C."/>
            <person name="Clum A."/>
            <person name="Copeland A."/>
            <person name="Grisel N."/>
            <person name="Haridas S."/>
            <person name="Kipfer T."/>
            <person name="LaButti K."/>
            <person name="Lindquist E."/>
            <person name="Lipzen A."/>
            <person name="Maire R."/>
            <person name="Meier B."/>
            <person name="Mihaltcheva S."/>
            <person name="Molinier V."/>
            <person name="Murat C."/>
            <person name="Poggeler S."/>
            <person name="Quandt C.A."/>
            <person name="Sperisen C."/>
            <person name="Tritt A."/>
            <person name="Tisserant E."/>
            <person name="Crous P.W."/>
            <person name="Henrissat B."/>
            <person name="Nehls U."/>
            <person name="Egli S."/>
            <person name="Spatafora J.W."/>
            <person name="Grigoriev I.V."/>
            <person name="Martin F.M."/>
        </authorList>
    </citation>
    <scope>NUCLEOTIDE SEQUENCE [LARGE SCALE GENOMIC DNA]</scope>
    <source>
        <strain evidence="1 2">1.58</strain>
    </source>
</reference>
<dbReference type="EMBL" id="KV748242">
    <property type="protein sequence ID" value="OCK88477.1"/>
    <property type="molecule type" value="Genomic_DNA"/>
</dbReference>
<organism evidence="1 2">
    <name type="scientific">Cenococcum geophilum 1.58</name>
    <dbReference type="NCBI Taxonomy" id="794803"/>
    <lineage>
        <taxon>Eukaryota</taxon>
        <taxon>Fungi</taxon>
        <taxon>Dikarya</taxon>
        <taxon>Ascomycota</taxon>
        <taxon>Pezizomycotina</taxon>
        <taxon>Dothideomycetes</taxon>
        <taxon>Pleosporomycetidae</taxon>
        <taxon>Gloniales</taxon>
        <taxon>Gloniaceae</taxon>
        <taxon>Cenococcum</taxon>
    </lineage>
</organism>
<sequence>MFAPRNSEDIDPSYCASFINCLRQDENLNKGGIPSPFVLLKDLYRIIASEWIVVNTCWERELNTIEWRLEREEPRLENLDRYLKSLFISRRRITLYETLVQDQLSACRVHGRKFWDKSSTADESEAVANTVDTLEMDFEFVANLLQRNAERVARNINLLTALISVEESRVGIAKSKRLEALTVAATVFLPFTLVASIMSMNGAFAPGQAKHWVFWAFSIPISLVVVTFHLIYRKVGSVK</sequence>
<name>A0ACC8EPW5_9PEZI</name>
<evidence type="ECO:0000313" key="1">
    <source>
        <dbReference type="EMBL" id="OCK88477.1"/>
    </source>
</evidence>
<proteinExistence type="predicted"/>
<keyword evidence="2" id="KW-1185">Reference proteome</keyword>
<accession>A0ACC8EPW5</accession>
<gene>
    <name evidence="1" type="ORF">K441DRAFT_310891</name>
</gene>
<protein>
    <submittedName>
        <fullName evidence="1">Uncharacterized protein</fullName>
    </submittedName>
</protein>
<evidence type="ECO:0000313" key="2">
    <source>
        <dbReference type="Proteomes" id="UP000250078"/>
    </source>
</evidence>
<dbReference type="Proteomes" id="UP000250078">
    <property type="component" value="Unassembled WGS sequence"/>
</dbReference>